<gene>
    <name evidence="3" type="ORF">TH606_04060</name>
</gene>
<feature type="coiled-coil region" evidence="1">
    <location>
        <begin position="291"/>
        <end position="318"/>
    </location>
</feature>
<dbReference type="RefSeq" id="WP_068541510.1">
    <property type="nucleotide sequence ID" value="NZ_LSFI01000015.1"/>
</dbReference>
<feature type="transmembrane region" description="Helical" evidence="2">
    <location>
        <begin position="464"/>
        <end position="491"/>
    </location>
</feature>
<feature type="transmembrane region" description="Helical" evidence="2">
    <location>
        <begin position="360"/>
        <end position="380"/>
    </location>
</feature>
<feature type="transmembrane region" description="Helical" evidence="2">
    <location>
        <begin position="526"/>
        <end position="544"/>
    </location>
</feature>
<dbReference type="AlphaFoldDB" id="A0A177E8A7"/>
<dbReference type="PRINTS" id="PR00702">
    <property type="entry name" value="ACRIFLAVINRP"/>
</dbReference>
<evidence type="ECO:0000313" key="3">
    <source>
        <dbReference type="EMBL" id="OAG28018.1"/>
    </source>
</evidence>
<dbReference type="Gene3D" id="3.30.2090.10">
    <property type="entry name" value="Multidrug efflux transporter AcrB TolC docking domain, DN and DC subdomains"/>
    <property type="match status" value="2"/>
</dbReference>
<dbReference type="PANTHER" id="PTHR32063:SF0">
    <property type="entry name" value="SWARMING MOTILITY PROTEIN SWRC"/>
    <property type="match status" value="1"/>
</dbReference>
<keyword evidence="2" id="KW-1133">Transmembrane helix</keyword>
<keyword evidence="2" id="KW-0812">Transmembrane</keyword>
<dbReference type="InterPro" id="IPR001036">
    <property type="entry name" value="Acrflvin-R"/>
</dbReference>
<feature type="transmembrane region" description="Helical" evidence="2">
    <location>
        <begin position="867"/>
        <end position="883"/>
    </location>
</feature>
<feature type="transmembrane region" description="Helical" evidence="2">
    <location>
        <begin position="334"/>
        <end position="353"/>
    </location>
</feature>
<keyword evidence="1" id="KW-0175">Coiled coil</keyword>
<comment type="caution">
    <text evidence="3">The sequence shown here is derived from an EMBL/GenBank/DDBJ whole genome shotgun (WGS) entry which is preliminary data.</text>
</comment>
<feature type="transmembrane region" description="Helical" evidence="2">
    <location>
        <begin position="890"/>
        <end position="908"/>
    </location>
</feature>
<dbReference type="Gene3D" id="3.30.70.1440">
    <property type="entry name" value="Multidrug efflux transporter AcrB pore domain"/>
    <property type="match status" value="1"/>
</dbReference>
<feature type="transmembrane region" description="Helical" evidence="2">
    <location>
        <begin position="961"/>
        <end position="981"/>
    </location>
</feature>
<dbReference type="GO" id="GO:0005886">
    <property type="term" value="C:plasma membrane"/>
    <property type="evidence" value="ECO:0007669"/>
    <property type="project" value="TreeGrafter"/>
</dbReference>
<feature type="transmembrane region" description="Helical" evidence="2">
    <location>
        <begin position="993"/>
        <end position="1019"/>
    </location>
</feature>
<organism evidence="3 4">
    <name type="scientific">Thermodesulfatator autotrophicus</name>
    <dbReference type="NCBI Taxonomy" id="1795632"/>
    <lineage>
        <taxon>Bacteria</taxon>
        <taxon>Pseudomonadati</taxon>
        <taxon>Thermodesulfobacteriota</taxon>
        <taxon>Thermodesulfobacteria</taxon>
        <taxon>Thermodesulfobacteriales</taxon>
        <taxon>Thermodesulfatatoraceae</taxon>
        <taxon>Thermodesulfatator</taxon>
    </lineage>
</organism>
<keyword evidence="4" id="KW-1185">Reference proteome</keyword>
<dbReference type="STRING" id="1795632.TH606_04060"/>
<dbReference type="Gene3D" id="1.20.1640.10">
    <property type="entry name" value="Multidrug efflux transporter AcrB transmembrane domain"/>
    <property type="match status" value="2"/>
</dbReference>
<sequence length="1041" mass="115179">MTFVERYLRWPHLILALLFLGVVLGVKSFRELPLNLFPDANYPQIVVVLSLPGASAEDVEQEVVIPVEKELATLSLVRKVRSVARDGVGVLSVEFEYEKGLSAAQVDVSSALDRILSDLPRGLLPPRIFKVSDATNPVMTVAITPRPGSNLSLAEVRRLAEEYLKPALLNVPQIGDVEVFGGYKPEVRVEIKRDALARYGLNLASITAALFSQNSNLPAGIVRSKDSEIFIKIPGEITEPEQLRDIVIPLKGKSIRLGDIANITLAHEDRNSLFHGNGKPAIGLNVLRPENGNVMATIEAAEKALKKLQAKYPELNFSIADTQKNIIKTSLSNLIGALRDAIILTVAVIFLLMARVRATLLAAVSIPVTYFLTFFFMKLFGLELNIVTMTAVILAVGLLVDDSIVVAENIERHLREKGLSPRQAAISGTQEIMLADLSGTFTTILVLIPIMFVGGYVEKILRPLAMVLTMALTASYIVSVTIIPLLAPYVLRKGEPSRLEKFLSRLSEGFLEKFRAFYLTLFRFGVRYKIVLVMPAILLMVLSVKKVMPLVGRDLMPPMDTGIVKVSFEVTPNTPIEEAEKIINQMEKELVSYPGFIRMATVMGSEPGVISFGADRTPRQGIITVHFVDRFHRKENIWQIEDDLYQKFLKIPGLKTLHVFEFGATPLSSIAAPVDVMVSGYNPRILHHLALEIEKRLYKVPGLVSLSHTWDFDRLEYLIKPDIEKLSAYGLTPEILAREIYMGFSGGKASFWRIPEERPYAIKVRFSPAERNSLDDLLNYLVPTPKGPVPLREIATVEKDFVRNVIVRENLSPVIDVLGYRRKTAISHIQAGVGKALSDLKIPSGYKVSQEGEVKPMQESFGRLKDALILSLILLYFSLVPTFRSFRHPITIMVAIPLALIGAIWGLLLVGRHFCMPASMGMILLSGVVVNNSILLLDFIEKAREKGKDLREAVEGAIRARTRPILMTALSTIAGMIPIAAERAIGLERLSPLAVVAIGGLLVGTVLTLVYVPLFYVFLEKLRTSGSKGISLLKGVFWSRV</sequence>
<dbReference type="SUPFAM" id="SSF82866">
    <property type="entry name" value="Multidrug efflux transporter AcrB transmembrane domain"/>
    <property type="match status" value="2"/>
</dbReference>
<dbReference type="EMBL" id="LSFI01000015">
    <property type="protein sequence ID" value="OAG28018.1"/>
    <property type="molecule type" value="Genomic_DNA"/>
</dbReference>
<dbReference type="Proteomes" id="UP000076964">
    <property type="component" value="Unassembled WGS sequence"/>
</dbReference>
<dbReference type="Gene3D" id="3.30.70.1320">
    <property type="entry name" value="Multidrug efflux transporter AcrB pore domain like"/>
    <property type="match status" value="1"/>
</dbReference>
<dbReference type="OrthoDB" id="9757876at2"/>
<dbReference type="SUPFAM" id="SSF82693">
    <property type="entry name" value="Multidrug efflux transporter AcrB pore domain, PN1, PN2, PC1 and PC2 subdomains"/>
    <property type="match status" value="3"/>
</dbReference>
<name>A0A177E8A7_9BACT</name>
<dbReference type="PANTHER" id="PTHR32063">
    <property type="match status" value="1"/>
</dbReference>
<evidence type="ECO:0000313" key="4">
    <source>
        <dbReference type="Proteomes" id="UP000076964"/>
    </source>
</evidence>
<dbReference type="Gene3D" id="3.30.70.1430">
    <property type="entry name" value="Multidrug efflux transporter AcrB pore domain"/>
    <property type="match status" value="2"/>
</dbReference>
<dbReference type="GO" id="GO:0042910">
    <property type="term" value="F:xenobiotic transmembrane transporter activity"/>
    <property type="evidence" value="ECO:0007669"/>
    <property type="project" value="TreeGrafter"/>
</dbReference>
<protein>
    <recommendedName>
        <fullName evidence="5">Acriflavin resistance protein</fullName>
    </recommendedName>
</protein>
<reference evidence="3 4" key="1">
    <citation type="submission" date="2016-02" db="EMBL/GenBank/DDBJ databases">
        <title>Draft genome sequence of Thermodesulfatator sp. S606.</title>
        <authorList>
            <person name="Lai Q."/>
            <person name="Cao J."/>
            <person name="Dupont S."/>
            <person name="Shao Z."/>
            <person name="Jebbar M."/>
            <person name="Alain K."/>
        </authorList>
    </citation>
    <scope>NUCLEOTIDE SEQUENCE [LARGE SCALE GENOMIC DNA]</scope>
    <source>
        <strain evidence="3 4">S606</strain>
    </source>
</reference>
<dbReference type="InterPro" id="IPR027463">
    <property type="entry name" value="AcrB_DN_DC_subdom"/>
</dbReference>
<feature type="transmembrane region" description="Helical" evidence="2">
    <location>
        <begin position="432"/>
        <end position="452"/>
    </location>
</feature>
<accession>A0A177E8A7</accession>
<feature type="transmembrane region" description="Helical" evidence="2">
    <location>
        <begin position="386"/>
        <end position="407"/>
    </location>
</feature>
<evidence type="ECO:0000256" key="2">
    <source>
        <dbReference type="SAM" id="Phobius"/>
    </source>
</evidence>
<dbReference type="Pfam" id="PF00873">
    <property type="entry name" value="ACR_tran"/>
    <property type="match status" value="1"/>
</dbReference>
<dbReference type="SUPFAM" id="SSF82714">
    <property type="entry name" value="Multidrug efflux transporter AcrB TolC docking domain, DN and DC subdomains"/>
    <property type="match status" value="2"/>
</dbReference>
<feature type="transmembrane region" description="Helical" evidence="2">
    <location>
        <begin position="920"/>
        <end position="940"/>
    </location>
</feature>
<keyword evidence="2" id="KW-0472">Membrane</keyword>
<evidence type="ECO:0000256" key="1">
    <source>
        <dbReference type="SAM" id="Coils"/>
    </source>
</evidence>
<evidence type="ECO:0008006" key="5">
    <source>
        <dbReference type="Google" id="ProtNLM"/>
    </source>
</evidence>
<proteinExistence type="predicted"/>